<feature type="compositionally biased region" description="Basic and acidic residues" evidence="1">
    <location>
        <begin position="2107"/>
        <end position="2124"/>
    </location>
</feature>
<feature type="region of interest" description="Disordered" evidence="1">
    <location>
        <begin position="147"/>
        <end position="178"/>
    </location>
</feature>
<feature type="compositionally biased region" description="Basic and acidic residues" evidence="1">
    <location>
        <begin position="55"/>
        <end position="69"/>
    </location>
</feature>
<feature type="compositionally biased region" description="Basic and acidic residues" evidence="1">
    <location>
        <begin position="980"/>
        <end position="998"/>
    </location>
</feature>
<feature type="region of interest" description="Disordered" evidence="1">
    <location>
        <begin position="650"/>
        <end position="1127"/>
    </location>
</feature>
<sequence>MSFFSVGPSQEGQSLCPPSSADDSNTQPTLLDGGASSGFLHHRGTLQSDSPGGSRDLDIDHDGNNRDDLPGPSICPCSSGPQSAQAPVTPNDDDAAGASRNEVGTSDTEIRDSAPSGGGRQLHQKRPVGGAVLASLGETRSFYLSSTAANSSDEEASVEEETIASPHKPECSRAISSPGECRRRIEPEERGAAHGRITDVPATVRGVSRSSGGSVCSLAVPELELQQCPAVKAQPACSHDRGTSGDLTESYCGRPSGPPYTDHSSGTAADLSFASSCEAAVEAIAEVDRLIQAGARDETKSLVASTGDIRFIPGSQDGLPRTQDTAVLVAATPLVVAADVNNREDCDRDFTFSRDPLLDNNRSGVALHGAPTAGGASASPSQPLTHIPCLHNPDTWRLSLMEKEHQADDCLHTREGVGRISASEPLSRISVFPRLRELYSPAVPQTKGNRLGSELQEGALLERSPGSPLLHGELVSRQSRGDSTSGPITDEHSGASGQPCPGRITPRQLRDAPSLVYWGYSASSASTPATQLIRIHPLPTASDPHLRPQEPAQEREATRSPTNDISLHRASRNYSHNSSSSAVASPDSRNSAPLLNSPLHMPSVWNSDLPSGRPSPRSGLSNSAVACAPRPPPLLANPGVDSLSACPLLSSHSSDTASRCSPTALRVSMTEPQSISDFRSSPPSTPHASKTPLLSQRSPAPQDKPRRPFGSGAALSRGAPLQQLGRGQGSGSAPESRKLDNRSEREAEDQASTEALKSNGDHVENKLVAVSPEVRPKEHGEDVEEEKAKGEKQEEVRCDSREQGAGPSSFQAVQQNDEDEEMKEVREMQKKLEASIQRRRGERERLLREEEQEEAELRRLMARLAQRGKMVGDSKRETTTEPQEHLGGDAEPAADKEKSSSQDAENLLQGAVSCPDHDRPASMEDSNPPPAEKQESKNAGTLEESEDLRREGAQPEKDEKSELGSDRSNALQQHNPYVQDDQHSSKEASRSREQERGEPNTQVTSSPDENISEDLEAEAHVDDNMPERAGCGRRRSQSAREASRDCGELSVDRNTRRVGEEETGNPIPGRARARCEPTRSAGRLKSGGGFSEELDASSEKADASAVSLHVEDSPSPRKRSCEGLGGSRLEGSRLDLSSLVRQGVDGCLLSDSRRGTPKHHWHEKNVDSFDSGSYAYGTTMHLDHVSPDFRTISSQQSISTPSNGRNCFSSEADKIHAQRQLFLDTQVSHPEPLYYYNTSTDQTDRLREFTGREYDRCSRYVATSLGGFPGSGTTASVYESNSLPETNTASPRTEANVSGVWHPSHVDTVACPGTLTDFGNRTHLTPVATPRGIRSDVKAEQVLEGQMTVRERIHYVHKGGGTARLPKPTLPPLPLSSLPQRVEETRTCGPKHLPNNSRIYHTESVLQPQPPPRISSTTSSTANLCQPHAYSHMVTAPLSSASGATAVYPHATSLLGGAGGTGRTITSSQIGTTSAAEAVFQRHIPGASILQDQQAATTPRRMVRCGAGGHEVSAASRGSCQQYPGFYGASFVTAGAGLQSGSLSACTSLPHREACETTTLPVSSCHTPRTAGPHMPSELGPFVSGTLAPGDFRPFKRTVPTRSRQGTRPSTPRTGRPADVSVATAAAASLLTANGYPVHMLRQEPAGRTPVCMPPLLRTERFSHDAGVNGGRGKIGQFFEGATKRLFGNHKEHGARSVTPRGGARRRSEHASAPMRRSASLETFLTMVEPAVPLSIFPSAAATQERRVVVIPSETQSPNVHGSTALPLSRVPVPVLIHRPSPRWKAETEDDDSLYEDTRSSREPCLVGKAAAAATGKLLNVGGKVIGEVGSVAAEVGGTVVKQLAAMLQEGFSNLTEIGIPSEETRGIPQTRKTEWMGAPSPGNDEQAWFWRPHTSRSNLVPTEPPTASAATQASEGGTALTSSRRGSRIESRNRGTHVGADIWDVQEPGQSLHSKGTASESPVWFCTSPSVGAENHFVCSSETHYRVEARDVGCSTRNYSRYAIAAPQNVFSPVLVTSTVSHASQPDETPHGQRLSGPTSYARSGQHPELPCFAGQLHSDGGAAHGSTYRSALHHRQRTSEFGNSAVEQEVHEVSATLSVATGKATGRDNVSKESQERSRRVSDGSSIVTLHGERPSQGLCRAREVYQSKLDPAASEAYRRCSPPFSQGGAILHGPLPSRALVSQVASHTQEQRGEASKRQTSAGFQGGRNVSIPVGDGASEKADLKEKIEACDRIVGRWKDRNMTKM</sequence>
<feature type="compositionally biased region" description="Basic and acidic residues" evidence="1">
    <location>
        <begin position="870"/>
        <end position="900"/>
    </location>
</feature>
<dbReference type="GeneID" id="94428486"/>
<feature type="compositionally biased region" description="Polar residues" evidence="1">
    <location>
        <begin position="999"/>
        <end position="1009"/>
    </location>
</feature>
<feature type="compositionally biased region" description="Polar residues" evidence="1">
    <location>
        <begin position="476"/>
        <end position="487"/>
    </location>
</feature>
<dbReference type="OrthoDB" id="331069at2759"/>
<feature type="compositionally biased region" description="Polar residues" evidence="1">
    <location>
        <begin position="650"/>
        <end position="661"/>
    </location>
</feature>
<evidence type="ECO:0000256" key="1">
    <source>
        <dbReference type="SAM" id="MobiDB-lite"/>
    </source>
</evidence>
<feature type="compositionally biased region" description="Basic and acidic residues" evidence="1">
    <location>
        <begin position="823"/>
        <end position="833"/>
    </location>
</feature>
<name>A0A2C6KYP0_9APIC</name>
<feature type="region of interest" description="Disordered" evidence="1">
    <location>
        <begin position="2022"/>
        <end position="2059"/>
    </location>
</feature>
<feature type="compositionally biased region" description="Basic and acidic residues" evidence="1">
    <location>
        <begin position="947"/>
        <end position="965"/>
    </location>
</feature>
<feature type="region of interest" description="Disordered" evidence="1">
    <location>
        <begin position="1691"/>
        <end position="1717"/>
    </location>
</feature>
<feature type="compositionally biased region" description="Basic and acidic residues" evidence="1">
    <location>
        <begin position="735"/>
        <end position="745"/>
    </location>
</feature>
<feature type="compositionally biased region" description="Basic and acidic residues" evidence="1">
    <location>
        <begin position="1041"/>
        <end position="1060"/>
    </location>
</feature>
<feature type="region of interest" description="Disordered" evidence="1">
    <location>
        <begin position="463"/>
        <end position="507"/>
    </location>
</feature>
<gene>
    <name evidence="2" type="ORF">CSUI_005096</name>
</gene>
<feature type="compositionally biased region" description="Low complexity" evidence="1">
    <location>
        <begin position="70"/>
        <end position="83"/>
    </location>
</feature>
<feature type="compositionally biased region" description="Basic and acidic residues" evidence="1">
    <location>
        <begin position="1109"/>
        <end position="1121"/>
    </location>
</feature>
<feature type="compositionally biased region" description="Basic and acidic residues" evidence="1">
    <location>
        <begin position="1017"/>
        <end position="1026"/>
    </location>
</feature>
<keyword evidence="3" id="KW-1185">Reference proteome</keyword>
<feature type="region of interest" description="Disordered" evidence="1">
    <location>
        <begin position="1587"/>
        <end position="1619"/>
    </location>
</feature>
<dbReference type="EMBL" id="MIGC01002448">
    <property type="protein sequence ID" value="PHJ21065.1"/>
    <property type="molecule type" value="Genomic_DNA"/>
</dbReference>
<dbReference type="RefSeq" id="XP_067922750.1">
    <property type="nucleotide sequence ID" value="XM_068065275.1"/>
</dbReference>
<evidence type="ECO:0000313" key="2">
    <source>
        <dbReference type="EMBL" id="PHJ21065.1"/>
    </source>
</evidence>
<feature type="region of interest" description="Disordered" evidence="1">
    <location>
        <begin position="1"/>
        <end position="131"/>
    </location>
</feature>
<dbReference type="Proteomes" id="UP000221165">
    <property type="component" value="Unassembled WGS sequence"/>
</dbReference>
<feature type="compositionally biased region" description="Low complexity" evidence="1">
    <location>
        <begin position="609"/>
        <end position="621"/>
    </location>
</feature>
<comment type="caution">
    <text evidence="2">The sequence shown here is derived from an EMBL/GenBank/DDBJ whole genome shotgun (WGS) entry which is preliminary data.</text>
</comment>
<feature type="compositionally biased region" description="Basic and acidic residues" evidence="1">
    <location>
        <begin position="544"/>
        <end position="558"/>
    </location>
</feature>
<feature type="region of interest" description="Disordered" evidence="1">
    <location>
        <begin position="2101"/>
        <end position="2136"/>
    </location>
</feature>
<feature type="region of interest" description="Disordered" evidence="1">
    <location>
        <begin position="1898"/>
        <end position="1940"/>
    </location>
</feature>
<feature type="region of interest" description="Disordered" evidence="1">
    <location>
        <begin position="539"/>
        <end position="626"/>
    </location>
</feature>
<feature type="compositionally biased region" description="Polar residues" evidence="1">
    <location>
        <begin position="1909"/>
        <end position="1925"/>
    </location>
</feature>
<dbReference type="VEuPathDB" id="ToxoDB:CSUI_005096"/>
<protein>
    <submittedName>
        <fullName evidence="2">Platelet-binding protein</fullName>
    </submittedName>
</protein>
<feature type="compositionally biased region" description="Basic and acidic residues" evidence="1">
    <location>
        <begin position="839"/>
        <end position="859"/>
    </location>
</feature>
<feature type="compositionally biased region" description="Polar residues" evidence="1">
    <location>
        <begin position="670"/>
        <end position="699"/>
    </location>
</feature>
<feature type="compositionally biased region" description="Polar residues" evidence="1">
    <location>
        <begin position="1600"/>
        <end position="1613"/>
    </location>
</feature>
<feature type="region of interest" description="Disordered" evidence="1">
    <location>
        <begin position="2186"/>
        <end position="2226"/>
    </location>
</feature>
<feature type="compositionally biased region" description="Polar residues" evidence="1">
    <location>
        <begin position="7"/>
        <end position="29"/>
    </location>
</feature>
<feature type="compositionally biased region" description="Polar residues" evidence="1">
    <location>
        <begin position="966"/>
        <end position="976"/>
    </location>
</feature>
<organism evidence="2 3">
    <name type="scientific">Cystoisospora suis</name>
    <dbReference type="NCBI Taxonomy" id="483139"/>
    <lineage>
        <taxon>Eukaryota</taxon>
        <taxon>Sar</taxon>
        <taxon>Alveolata</taxon>
        <taxon>Apicomplexa</taxon>
        <taxon>Conoidasida</taxon>
        <taxon>Coccidia</taxon>
        <taxon>Eucoccidiorida</taxon>
        <taxon>Eimeriorina</taxon>
        <taxon>Sarcocystidae</taxon>
        <taxon>Cystoisospora</taxon>
    </lineage>
</organism>
<evidence type="ECO:0000313" key="3">
    <source>
        <dbReference type="Proteomes" id="UP000221165"/>
    </source>
</evidence>
<feature type="compositionally biased region" description="Acidic residues" evidence="1">
    <location>
        <begin position="152"/>
        <end position="162"/>
    </location>
</feature>
<feature type="compositionally biased region" description="Low complexity" evidence="1">
    <location>
        <begin position="572"/>
        <end position="591"/>
    </location>
</feature>
<accession>A0A2C6KYP0</accession>
<reference evidence="2 3" key="1">
    <citation type="journal article" date="2017" name="Int. J. Parasitol.">
        <title>The genome of the protozoan parasite Cystoisospora suis and a reverse vaccinology approach to identify vaccine candidates.</title>
        <authorList>
            <person name="Palmieri N."/>
            <person name="Shrestha A."/>
            <person name="Ruttkowski B."/>
            <person name="Beck T."/>
            <person name="Vogl C."/>
            <person name="Tomley F."/>
            <person name="Blake D.P."/>
            <person name="Joachim A."/>
        </authorList>
    </citation>
    <scope>NUCLEOTIDE SEQUENCE [LARGE SCALE GENOMIC DNA]</scope>
    <source>
        <strain evidence="2 3">Wien I</strain>
    </source>
</reference>
<feature type="compositionally biased region" description="Polar residues" evidence="1">
    <location>
        <begin position="806"/>
        <end position="815"/>
    </location>
</feature>
<proteinExistence type="predicted"/>
<feature type="compositionally biased region" description="Basic and acidic residues" evidence="1">
    <location>
        <begin position="774"/>
        <end position="802"/>
    </location>
</feature>